<keyword evidence="1 4" id="KW-0808">Transferase</keyword>
<dbReference type="InterPro" id="IPR010610">
    <property type="entry name" value="EryCIII-like_C"/>
</dbReference>
<protein>
    <submittedName>
        <fullName evidence="4">Glycosyltransferase</fullName>
    </submittedName>
</protein>
<evidence type="ECO:0000256" key="1">
    <source>
        <dbReference type="ARBA" id="ARBA00022679"/>
    </source>
</evidence>
<dbReference type="Pfam" id="PF03033">
    <property type="entry name" value="Glyco_transf_28"/>
    <property type="match status" value="1"/>
</dbReference>
<dbReference type="Gene3D" id="3.40.50.2000">
    <property type="entry name" value="Glycogen Phosphorylase B"/>
    <property type="match status" value="2"/>
</dbReference>
<dbReference type="InterPro" id="IPR002213">
    <property type="entry name" value="UDP_glucos_trans"/>
</dbReference>
<dbReference type="PANTHER" id="PTHR48050:SF13">
    <property type="entry name" value="STEROL 3-BETA-GLUCOSYLTRANSFERASE UGT80A2"/>
    <property type="match status" value="1"/>
</dbReference>
<evidence type="ECO:0000259" key="3">
    <source>
        <dbReference type="Pfam" id="PF06722"/>
    </source>
</evidence>
<dbReference type="OrthoDB" id="3253247at2"/>
<evidence type="ECO:0000259" key="2">
    <source>
        <dbReference type="Pfam" id="PF03033"/>
    </source>
</evidence>
<dbReference type="CDD" id="cd03784">
    <property type="entry name" value="GT1_Gtf-like"/>
    <property type="match status" value="1"/>
</dbReference>
<organism evidence="4 5">
    <name type="scientific">Streptacidiphilus pinicola</name>
    <dbReference type="NCBI Taxonomy" id="2219663"/>
    <lineage>
        <taxon>Bacteria</taxon>
        <taxon>Bacillati</taxon>
        <taxon>Actinomycetota</taxon>
        <taxon>Actinomycetes</taxon>
        <taxon>Kitasatosporales</taxon>
        <taxon>Streptomycetaceae</taxon>
        <taxon>Streptacidiphilus</taxon>
    </lineage>
</organism>
<dbReference type="Proteomes" id="UP000248889">
    <property type="component" value="Unassembled WGS sequence"/>
</dbReference>
<sequence>MTAGSRGDVAPYTGLCQALARAGHEVTLVTHERFAPLAKEAGLGFHALPVDPRAELESGAGQGLHRATTGAGKLARMIALARSVVAEIAEAMVAPAEQADVLLLSPVLAPLGHVLAEGFGLPSLGVNLQPLAPTGEFLAPVVGARSIGRTGNRLSGRAVNAALDAIFVEAARTMRRRLGLPAGGVRATRHQRERERWPVLHGFSPLVVPRPRDWRAGLEICGYWWPSCPPTAQLPEQVRDFLLAGPPPVFVGLGSATVPDPERASAAFVTALRAAGLRGIVQRGWAGLRAEGDDMLTVDELPHALVFPHTAAVVHHGGAGTTAAALRAGVPAVPVPVQFDAPFWAARLASLGVSPGSVPLRGLSAQALSPLLAQAARTDAYRDRARHLGTLIRAEDGSGPVVSWLARLG</sequence>
<dbReference type="AlphaFoldDB" id="A0A2X0K063"/>
<evidence type="ECO:0000313" key="4">
    <source>
        <dbReference type="EMBL" id="RAG80889.1"/>
    </source>
</evidence>
<dbReference type="GO" id="GO:0033072">
    <property type="term" value="P:vancomycin biosynthetic process"/>
    <property type="evidence" value="ECO:0007669"/>
    <property type="project" value="UniProtKB-ARBA"/>
</dbReference>
<dbReference type="PANTHER" id="PTHR48050">
    <property type="entry name" value="STEROL 3-BETA-GLUCOSYLTRANSFERASE"/>
    <property type="match status" value="1"/>
</dbReference>
<comment type="caution">
    <text evidence="4">The sequence shown here is derived from an EMBL/GenBank/DDBJ whole genome shotgun (WGS) entry which is preliminary data.</text>
</comment>
<dbReference type="GO" id="GO:0016758">
    <property type="term" value="F:hexosyltransferase activity"/>
    <property type="evidence" value="ECO:0007669"/>
    <property type="project" value="InterPro"/>
</dbReference>
<keyword evidence="5" id="KW-1185">Reference proteome</keyword>
<dbReference type="SUPFAM" id="SSF53756">
    <property type="entry name" value="UDP-Glycosyltransferase/glycogen phosphorylase"/>
    <property type="match status" value="1"/>
</dbReference>
<accession>A0A2X0K063</accession>
<feature type="domain" description="Glycosyltransferase family 28 N-terminal" evidence="2">
    <location>
        <begin position="1"/>
        <end position="83"/>
    </location>
</feature>
<dbReference type="InterPro" id="IPR050426">
    <property type="entry name" value="Glycosyltransferase_28"/>
</dbReference>
<reference evidence="4 5" key="1">
    <citation type="submission" date="2018-06" db="EMBL/GenBank/DDBJ databases">
        <title>Streptacidiphilus pinicola sp. nov., isolated from pine grove soil.</title>
        <authorList>
            <person name="Roh S.G."/>
            <person name="Park S."/>
            <person name="Kim M.-K."/>
            <person name="Yun B.-R."/>
            <person name="Park J."/>
            <person name="Kim M.J."/>
            <person name="Kim Y.S."/>
            <person name="Kim S.B."/>
        </authorList>
    </citation>
    <scope>NUCLEOTIDE SEQUENCE [LARGE SCALE GENOMIC DNA]</scope>
    <source>
        <strain evidence="4 5">MMS16-CNU450</strain>
    </source>
</reference>
<dbReference type="EMBL" id="QKYN01000191">
    <property type="protein sequence ID" value="RAG80889.1"/>
    <property type="molecule type" value="Genomic_DNA"/>
</dbReference>
<name>A0A2X0K063_9ACTN</name>
<feature type="domain" description="Erythromycin biosynthesis protein CIII-like C-terminal" evidence="3">
    <location>
        <begin position="292"/>
        <end position="388"/>
    </location>
</feature>
<dbReference type="Pfam" id="PF06722">
    <property type="entry name" value="EryCIII-like_C"/>
    <property type="match status" value="1"/>
</dbReference>
<dbReference type="InterPro" id="IPR004276">
    <property type="entry name" value="GlycoTrans_28_N"/>
</dbReference>
<evidence type="ECO:0000313" key="5">
    <source>
        <dbReference type="Proteomes" id="UP000248889"/>
    </source>
</evidence>
<dbReference type="GO" id="GO:0008194">
    <property type="term" value="F:UDP-glycosyltransferase activity"/>
    <property type="evidence" value="ECO:0007669"/>
    <property type="project" value="InterPro"/>
</dbReference>
<proteinExistence type="predicted"/>
<dbReference type="GO" id="GO:0005975">
    <property type="term" value="P:carbohydrate metabolic process"/>
    <property type="evidence" value="ECO:0007669"/>
    <property type="project" value="InterPro"/>
</dbReference>
<dbReference type="FunFam" id="3.40.50.2000:FF:000009">
    <property type="entry name" value="Sterol 3-beta-glucosyltransferase UGT80A2"/>
    <property type="match status" value="1"/>
</dbReference>
<gene>
    <name evidence="4" type="ORF">DN069_35855</name>
</gene>